<evidence type="ECO:0000313" key="1">
    <source>
        <dbReference type="EMBL" id="KAE8008796.1"/>
    </source>
</evidence>
<proteinExistence type="predicted"/>
<dbReference type="AlphaFoldDB" id="A0A5N6QPI1"/>
<evidence type="ECO:0000313" key="2">
    <source>
        <dbReference type="Proteomes" id="UP000327013"/>
    </source>
</evidence>
<dbReference type="EMBL" id="CM017322">
    <property type="protein sequence ID" value="KAE8008796.1"/>
    <property type="molecule type" value="Genomic_DNA"/>
</dbReference>
<protein>
    <submittedName>
        <fullName evidence="1">Uncharacterized protein</fullName>
    </submittedName>
</protein>
<keyword evidence="2" id="KW-1185">Reference proteome</keyword>
<dbReference type="Proteomes" id="UP000327013">
    <property type="component" value="Chromosome 2"/>
</dbReference>
<accession>A0A5N6QPI1</accession>
<reference evidence="1 2" key="1">
    <citation type="submission" date="2019-06" db="EMBL/GenBank/DDBJ databases">
        <title>A chromosomal-level reference genome of Carpinus fangiana (Coryloideae, Betulaceae).</title>
        <authorList>
            <person name="Yang X."/>
            <person name="Wang Z."/>
            <person name="Zhang L."/>
            <person name="Hao G."/>
            <person name="Liu J."/>
            <person name="Yang Y."/>
        </authorList>
    </citation>
    <scope>NUCLEOTIDE SEQUENCE [LARGE SCALE GENOMIC DNA]</scope>
    <source>
        <strain evidence="1">Cfa_2016G</strain>
        <tissue evidence="1">Leaf</tissue>
    </source>
</reference>
<name>A0A5N6QPI1_9ROSI</name>
<gene>
    <name evidence="1" type="ORF">FH972_005272</name>
</gene>
<sequence>MANGTRLAQIADSVKECQDAWILQQTVNDNMDQKLADLIEMMKDVSVTEIDDFMNSKDMRNELIEESISLKDVNQNDVMIEKKVGILFQIVEMNHVSQPMGAGKITSFQVHGFLKTKLLLLSLQKLGLLPSSVQKILLFDGQVSQLRLHPNHLVTGSSAATYIFSLQYENYGVVQ</sequence>
<organism evidence="1 2">
    <name type="scientific">Carpinus fangiana</name>
    <dbReference type="NCBI Taxonomy" id="176857"/>
    <lineage>
        <taxon>Eukaryota</taxon>
        <taxon>Viridiplantae</taxon>
        <taxon>Streptophyta</taxon>
        <taxon>Embryophyta</taxon>
        <taxon>Tracheophyta</taxon>
        <taxon>Spermatophyta</taxon>
        <taxon>Magnoliopsida</taxon>
        <taxon>eudicotyledons</taxon>
        <taxon>Gunneridae</taxon>
        <taxon>Pentapetalae</taxon>
        <taxon>rosids</taxon>
        <taxon>fabids</taxon>
        <taxon>Fagales</taxon>
        <taxon>Betulaceae</taxon>
        <taxon>Carpinus</taxon>
    </lineage>
</organism>